<gene>
    <name evidence="5" type="ORF">CALVIDRAFT_43031</name>
</gene>
<dbReference type="Gene3D" id="1.25.40.10">
    <property type="entry name" value="Tetratricopeptide repeat domain"/>
    <property type="match status" value="1"/>
</dbReference>
<evidence type="ECO:0000313" key="6">
    <source>
        <dbReference type="Proteomes" id="UP000076738"/>
    </source>
</evidence>
<dbReference type="OrthoDB" id="297219at2759"/>
<dbReference type="EMBL" id="KV417276">
    <property type="protein sequence ID" value="KZO98364.1"/>
    <property type="molecule type" value="Genomic_DNA"/>
</dbReference>
<reference evidence="5 6" key="1">
    <citation type="journal article" date="2016" name="Mol. Biol. Evol.">
        <title>Comparative Genomics of Early-Diverging Mushroom-Forming Fungi Provides Insights into the Origins of Lignocellulose Decay Capabilities.</title>
        <authorList>
            <person name="Nagy L.G."/>
            <person name="Riley R."/>
            <person name="Tritt A."/>
            <person name="Adam C."/>
            <person name="Daum C."/>
            <person name="Floudas D."/>
            <person name="Sun H."/>
            <person name="Yadav J.S."/>
            <person name="Pangilinan J."/>
            <person name="Larsson K.H."/>
            <person name="Matsuura K."/>
            <person name="Barry K."/>
            <person name="Labutti K."/>
            <person name="Kuo R."/>
            <person name="Ohm R.A."/>
            <person name="Bhattacharya S.S."/>
            <person name="Shirouzu T."/>
            <person name="Yoshinaga Y."/>
            <person name="Martin F.M."/>
            <person name="Grigoriev I.V."/>
            <person name="Hibbett D.S."/>
        </authorList>
    </citation>
    <scope>NUCLEOTIDE SEQUENCE [LARGE SCALE GENOMIC DNA]</scope>
    <source>
        <strain evidence="5 6">TUFC12733</strain>
    </source>
</reference>
<keyword evidence="3" id="KW-0539">Nucleus</keyword>
<evidence type="ECO:0000256" key="1">
    <source>
        <dbReference type="ARBA" id="ARBA00004123"/>
    </source>
</evidence>
<protein>
    <recommendedName>
        <fullName evidence="7">DUF1740-domain-containing protein</fullName>
    </recommendedName>
</protein>
<proteinExistence type="inferred from homology"/>
<organism evidence="5 6">
    <name type="scientific">Calocera viscosa (strain TUFC12733)</name>
    <dbReference type="NCBI Taxonomy" id="1330018"/>
    <lineage>
        <taxon>Eukaryota</taxon>
        <taxon>Fungi</taxon>
        <taxon>Dikarya</taxon>
        <taxon>Basidiomycota</taxon>
        <taxon>Agaricomycotina</taxon>
        <taxon>Dacrymycetes</taxon>
        <taxon>Dacrymycetales</taxon>
        <taxon>Dacrymycetaceae</taxon>
        <taxon>Calocera</taxon>
    </lineage>
</organism>
<dbReference type="InterPro" id="IPR011990">
    <property type="entry name" value="TPR-like_helical_dom_sf"/>
</dbReference>
<comment type="subcellular location">
    <subcellularLocation>
        <location evidence="1">Nucleus</location>
    </subcellularLocation>
</comment>
<dbReference type="AlphaFoldDB" id="A0A167P2Z3"/>
<dbReference type="GO" id="GO:0031048">
    <property type="term" value="P:regulatory ncRNA-mediated heterochromatin formation"/>
    <property type="evidence" value="ECO:0007669"/>
    <property type="project" value="TreeGrafter"/>
</dbReference>
<dbReference type="Proteomes" id="UP000076738">
    <property type="component" value="Unassembled WGS sequence"/>
</dbReference>
<dbReference type="InterPro" id="IPR013633">
    <property type="entry name" value="NRDE-2"/>
</dbReference>
<evidence type="ECO:0000256" key="4">
    <source>
        <dbReference type="SAM" id="MobiDB-lite"/>
    </source>
</evidence>
<dbReference type="GO" id="GO:0071013">
    <property type="term" value="C:catalytic step 2 spliceosome"/>
    <property type="evidence" value="ECO:0007669"/>
    <property type="project" value="TreeGrafter"/>
</dbReference>
<feature type="region of interest" description="Disordered" evidence="4">
    <location>
        <begin position="1"/>
        <end position="54"/>
    </location>
</feature>
<evidence type="ECO:0000313" key="5">
    <source>
        <dbReference type="EMBL" id="KZO98364.1"/>
    </source>
</evidence>
<evidence type="ECO:0000256" key="3">
    <source>
        <dbReference type="ARBA" id="ARBA00023242"/>
    </source>
</evidence>
<feature type="compositionally biased region" description="Basic and acidic residues" evidence="4">
    <location>
        <begin position="38"/>
        <end position="50"/>
    </location>
</feature>
<dbReference type="GO" id="GO:1902369">
    <property type="term" value="P:negative regulation of RNA catabolic process"/>
    <property type="evidence" value="ECO:0007669"/>
    <property type="project" value="TreeGrafter"/>
</dbReference>
<evidence type="ECO:0008006" key="7">
    <source>
        <dbReference type="Google" id="ProtNLM"/>
    </source>
</evidence>
<sequence>MDIPSFSSFPDLEQGPSKPSVANSGSQKRAEKKRRKSNERGARNEDRHDVSQAVPHADSLATVFYADRKGDPLNITFGGLHSRIVPKYRRVSGTLGLPPKRPHDEYRYESRYIFQRNLSKSAKRLTFSMESPQMNQDYIALSSSAGRNAAPGILVWESEGSSSDDSTSNSVELDLGLSAFATLEARIKANPLDVSTWRLLIYKSAAASPDAKSAAHVKTAVVDRALSFLPNCAPLLAERARLSSSFLGAEETGRLWDSALVLSRGAGRTDVWKEWLGWVFKTKGLEEGVQSISRAIDACRSEPGSSSIDLFGVACAVLMESGYTERAISAYQAVLEMYCHSHTAKSIETWWDKELPRLGQSDYVGMGTRSDQTDAIEPDRGRPVGGPFAIWVADEILLSNDVLPPPAGLADDSDPYRTTLFHDIAPLLPKKDLSAEEFFLAAADLLGLLGMGESPRLGPEVGTVQSLPRWFDAWQAEKVQLPAKRVFIRNLFIQLRPYMMEGTALDRWNGLELAFEYSINRKGHVQAPLIAPAIIDACPRALKHAKHLLSMHPSSLHLWSLYADLEQSTGKKDSARKVYRNVLRNPAYPQVQTERLWFKWASLEWQEGAVDSAISVLCESVLGEEGHSPVRILKAKQVCHLVLRRWKGPDPI</sequence>
<accession>A0A167P2Z3</accession>
<name>A0A167P2Z3_CALVF</name>
<dbReference type="SUPFAM" id="SSF48452">
    <property type="entry name" value="TPR-like"/>
    <property type="match status" value="1"/>
</dbReference>
<dbReference type="STRING" id="1330018.A0A167P2Z3"/>
<dbReference type="Pfam" id="PF08424">
    <property type="entry name" value="NRDE-2"/>
    <property type="match status" value="1"/>
</dbReference>
<evidence type="ECO:0000256" key="2">
    <source>
        <dbReference type="ARBA" id="ARBA00009265"/>
    </source>
</evidence>
<dbReference type="PANTHER" id="PTHR13471:SF0">
    <property type="entry name" value="NUCLEAR EXOSOME REGULATOR NRDE2"/>
    <property type="match status" value="1"/>
</dbReference>
<keyword evidence="6" id="KW-1185">Reference proteome</keyword>
<dbReference type="PANTHER" id="PTHR13471">
    <property type="entry name" value="TETRATRICOPEPTIDE-LIKE HELICAL"/>
    <property type="match status" value="1"/>
</dbReference>
<comment type="similarity">
    <text evidence="2">Belongs to the NRDE2 family.</text>
</comment>